<dbReference type="AlphaFoldDB" id="A0A6B3NIX5"/>
<evidence type="ECO:0000259" key="2">
    <source>
        <dbReference type="Pfam" id="PF12773"/>
    </source>
</evidence>
<organism evidence="3">
    <name type="scientific">Symploca sp. SIO1C4</name>
    <dbReference type="NCBI Taxonomy" id="2607765"/>
    <lineage>
        <taxon>Bacteria</taxon>
        <taxon>Bacillati</taxon>
        <taxon>Cyanobacteriota</taxon>
        <taxon>Cyanophyceae</taxon>
        <taxon>Coleofasciculales</taxon>
        <taxon>Coleofasciculaceae</taxon>
        <taxon>Symploca</taxon>
    </lineage>
</organism>
<name>A0A6B3NIX5_9CYAN</name>
<reference evidence="3" key="1">
    <citation type="submission" date="2019-11" db="EMBL/GenBank/DDBJ databases">
        <title>Genomic insights into an expanded diversity of filamentous marine cyanobacteria reveals the extraordinary biosynthetic potential of Moorea and Okeania.</title>
        <authorList>
            <person name="Ferreira Leao T."/>
            <person name="Wang M."/>
            <person name="Moss N."/>
            <person name="Da Silva R."/>
            <person name="Sanders J."/>
            <person name="Nurk S."/>
            <person name="Gurevich A."/>
            <person name="Humphrey G."/>
            <person name="Reher R."/>
            <person name="Zhu Q."/>
            <person name="Belda-Ferre P."/>
            <person name="Glukhov E."/>
            <person name="Rex R."/>
            <person name="Dorrestein P.C."/>
            <person name="Knight R."/>
            <person name="Pevzner P."/>
            <person name="Gerwick W.H."/>
            <person name="Gerwick L."/>
        </authorList>
    </citation>
    <scope>NUCLEOTIDE SEQUENCE</scope>
    <source>
        <strain evidence="3">SIO1C4</strain>
    </source>
</reference>
<dbReference type="EMBL" id="JAAHFQ010000472">
    <property type="protein sequence ID" value="NER30024.1"/>
    <property type="molecule type" value="Genomic_DNA"/>
</dbReference>
<evidence type="ECO:0000256" key="1">
    <source>
        <dbReference type="SAM" id="Phobius"/>
    </source>
</evidence>
<feature type="domain" description="DZANK-type" evidence="2">
    <location>
        <begin position="4"/>
        <end position="58"/>
    </location>
</feature>
<dbReference type="InterPro" id="IPR025874">
    <property type="entry name" value="DZR"/>
</dbReference>
<comment type="caution">
    <text evidence="3">The sequence shown here is derived from an EMBL/GenBank/DDBJ whole genome shotgun (WGS) entry which is preliminary data.</text>
</comment>
<evidence type="ECO:0000313" key="3">
    <source>
        <dbReference type="EMBL" id="NER30024.1"/>
    </source>
</evidence>
<gene>
    <name evidence="3" type="ORF">F6J89_20995</name>
</gene>
<keyword evidence="1" id="KW-1133">Transmembrane helix</keyword>
<keyword evidence="1" id="KW-0812">Transmembrane</keyword>
<feature type="transmembrane region" description="Helical" evidence="1">
    <location>
        <begin position="104"/>
        <end position="123"/>
    </location>
</feature>
<proteinExistence type="predicted"/>
<dbReference type="Pfam" id="PF12773">
    <property type="entry name" value="DZR"/>
    <property type="match status" value="1"/>
</dbReference>
<protein>
    <recommendedName>
        <fullName evidence="2">DZANK-type domain-containing protein</fullName>
    </recommendedName>
</protein>
<sequence>MPNCPRCDHTISSNALSCPHCGIVLKAYGHPGITLHQALGEKSLCESCSYHADDTCNFPQRPHAQECTLYHDLSQTRLNFDQIYNHRRSWFASLGLWCQRHPTLLGILILTAVSFLLALMAQFR</sequence>
<keyword evidence="1" id="KW-0472">Membrane</keyword>
<accession>A0A6B3NIX5</accession>